<reference evidence="2" key="1">
    <citation type="submission" date="2018-11" db="EMBL/GenBank/DDBJ databases">
        <authorList>
            <consortium name="Pathogen Informatics"/>
        </authorList>
    </citation>
    <scope>NUCLEOTIDE SEQUENCE</scope>
</reference>
<name>A0A448WXS8_9PLAT</name>
<dbReference type="EMBL" id="CAAALY010058610">
    <property type="protein sequence ID" value="VEL22828.1"/>
    <property type="molecule type" value="Genomic_DNA"/>
</dbReference>
<evidence type="ECO:0000313" key="2">
    <source>
        <dbReference type="EMBL" id="VEL22828.1"/>
    </source>
</evidence>
<organism evidence="2 3">
    <name type="scientific">Protopolystoma xenopodis</name>
    <dbReference type="NCBI Taxonomy" id="117903"/>
    <lineage>
        <taxon>Eukaryota</taxon>
        <taxon>Metazoa</taxon>
        <taxon>Spiralia</taxon>
        <taxon>Lophotrochozoa</taxon>
        <taxon>Platyhelminthes</taxon>
        <taxon>Monogenea</taxon>
        <taxon>Polyopisthocotylea</taxon>
        <taxon>Polystomatidea</taxon>
        <taxon>Polystomatidae</taxon>
        <taxon>Protopolystoma</taxon>
    </lineage>
</organism>
<sequence>MQVVENNSYNLTLTWLPPITSNGDLINYVSILTTVGAEEPISLSRNLTNNTLSMAWAHVDGCGSYVATVQAVTAPSILKRGGGVGPVISLMLETPPTGALVCVCV</sequence>
<dbReference type="SUPFAM" id="SSF49265">
    <property type="entry name" value="Fibronectin type III"/>
    <property type="match status" value="1"/>
</dbReference>
<feature type="domain" description="Fibronectin type-III" evidence="1">
    <location>
        <begin position="1"/>
        <end position="97"/>
    </location>
</feature>
<proteinExistence type="predicted"/>
<keyword evidence="3" id="KW-1185">Reference proteome</keyword>
<gene>
    <name evidence="2" type="ORF">PXEA_LOCUS16268</name>
</gene>
<protein>
    <recommendedName>
        <fullName evidence="1">Fibronectin type-III domain-containing protein</fullName>
    </recommendedName>
</protein>
<dbReference type="PROSITE" id="PS50853">
    <property type="entry name" value="FN3"/>
    <property type="match status" value="1"/>
</dbReference>
<dbReference type="InterPro" id="IPR036116">
    <property type="entry name" value="FN3_sf"/>
</dbReference>
<accession>A0A448WXS8</accession>
<dbReference type="Gene3D" id="2.60.40.10">
    <property type="entry name" value="Immunoglobulins"/>
    <property type="match status" value="1"/>
</dbReference>
<dbReference type="Proteomes" id="UP000784294">
    <property type="component" value="Unassembled WGS sequence"/>
</dbReference>
<comment type="caution">
    <text evidence="2">The sequence shown here is derived from an EMBL/GenBank/DDBJ whole genome shotgun (WGS) entry which is preliminary data.</text>
</comment>
<dbReference type="AlphaFoldDB" id="A0A448WXS8"/>
<dbReference type="InterPro" id="IPR013783">
    <property type="entry name" value="Ig-like_fold"/>
</dbReference>
<dbReference type="InterPro" id="IPR003961">
    <property type="entry name" value="FN3_dom"/>
</dbReference>
<evidence type="ECO:0000313" key="3">
    <source>
        <dbReference type="Proteomes" id="UP000784294"/>
    </source>
</evidence>
<evidence type="ECO:0000259" key="1">
    <source>
        <dbReference type="PROSITE" id="PS50853"/>
    </source>
</evidence>